<dbReference type="PANTHER" id="PTHR46797">
    <property type="entry name" value="HTH-TYPE TRANSCRIPTIONAL REGULATOR"/>
    <property type="match status" value="1"/>
</dbReference>
<dbReference type="RefSeq" id="WP_133163522.1">
    <property type="nucleotide sequence ID" value="NZ_JAUFSA010000007.1"/>
</dbReference>
<dbReference type="InterPro" id="IPR050807">
    <property type="entry name" value="TransReg_Diox_bact_type"/>
</dbReference>
<evidence type="ECO:0000313" key="4">
    <source>
        <dbReference type="Proteomes" id="UP001229081"/>
    </source>
</evidence>
<feature type="domain" description="HTH cro/C1-type" evidence="2">
    <location>
        <begin position="78"/>
        <end position="132"/>
    </location>
</feature>
<dbReference type="PANTHER" id="PTHR46797:SF1">
    <property type="entry name" value="METHYLPHOSPHONATE SYNTHASE"/>
    <property type="match status" value="1"/>
</dbReference>
<keyword evidence="1" id="KW-0238">DNA-binding</keyword>
<comment type="caution">
    <text evidence="3">The sequence shown here is derived from an EMBL/GenBank/DDBJ whole genome shotgun (WGS) entry which is preliminary data.</text>
</comment>
<dbReference type="Proteomes" id="UP001229081">
    <property type="component" value="Unassembled WGS sequence"/>
</dbReference>
<organism evidence="3 4">
    <name type="scientific">Mycobacterium paragordonae</name>
    <dbReference type="NCBI Taxonomy" id="1389713"/>
    <lineage>
        <taxon>Bacteria</taxon>
        <taxon>Bacillati</taxon>
        <taxon>Actinomycetota</taxon>
        <taxon>Actinomycetes</taxon>
        <taxon>Mycobacteriales</taxon>
        <taxon>Mycobacteriaceae</taxon>
        <taxon>Mycobacterium</taxon>
    </lineage>
</organism>
<dbReference type="GO" id="GO:0005829">
    <property type="term" value="C:cytosol"/>
    <property type="evidence" value="ECO:0007669"/>
    <property type="project" value="TreeGrafter"/>
</dbReference>
<dbReference type="GO" id="GO:0003677">
    <property type="term" value="F:DNA binding"/>
    <property type="evidence" value="ECO:0007669"/>
    <property type="project" value="UniProtKB-KW"/>
</dbReference>
<dbReference type="SMART" id="SM00530">
    <property type="entry name" value="HTH_XRE"/>
    <property type="match status" value="2"/>
</dbReference>
<feature type="domain" description="HTH cro/C1-type" evidence="2">
    <location>
        <begin position="14"/>
        <end position="68"/>
    </location>
</feature>
<dbReference type="AlphaFoldDB" id="A0AAJ1SIP6"/>
<proteinExistence type="predicted"/>
<accession>A0AAJ1SIP6</accession>
<dbReference type="PROSITE" id="PS50943">
    <property type="entry name" value="HTH_CROC1"/>
    <property type="match status" value="2"/>
</dbReference>
<dbReference type="SUPFAM" id="SSF47413">
    <property type="entry name" value="lambda repressor-like DNA-binding domains"/>
    <property type="match status" value="2"/>
</dbReference>
<evidence type="ECO:0000256" key="1">
    <source>
        <dbReference type="ARBA" id="ARBA00023125"/>
    </source>
</evidence>
<reference evidence="3" key="1">
    <citation type="submission" date="2023-06" db="EMBL/GenBank/DDBJ databases">
        <title>Identification of two novel mycobacterium reveal diversities and complexities of Mycobacterium gordonae clade.</title>
        <authorList>
            <person name="Matsumoto Y."/>
            <person name="Nakamura S."/>
            <person name="Motooka D."/>
            <person name="Fukushima K."/>
        </authorList>
    </citation>
    <scope>NUCLEOTIDE SEQUENCE</scope>
    <source>
        <strain evidence="3">TY812</strain>
    </source>
</reference>
<evidence type="ECO:0000313" key="3">
    <source>
        <dbReference type="EMBL" id="MDP7739734.1"/>
    </source>
</evidence>
<protein>
    <submittedName>
        <fullName evidence="3">Helix-turn-helix transcriptional regulator</fullName>
    </submittedName>
</protein>
<dbReference type="Pfam" id="PF01381">
    <property type="entry name" value="HTH_3"/>
    <property type="match status" value="2"/>
</dbReference>
<evidence type="ECO:0000259" key="2">
    <source>
        <dbReference type="PROSITE" id="PS50943"/>
    </source>
</evidence>
<dbReference type="InterPro" id="IPR001387">
    <property type="entry name" value="Cro/C1-type_HTH"/>
</dbReference>
<name>A0AAJ1SIP6_9MYCO</name>
<dbReference type="CDD" id="cd00093">
    <property type="entry name" value="HTH_XRE"/>
    <property type="match status" value="2"/>
</dbReference>
<dbReference type="EMBL" id="JAUFSA010000007">
    <property type="protein sequence ID" value="MDP7739734.1"/>
    <property type="molecule type" value="Genomic_DNA"/>
</dbReference>
<dbReference type="InterPro" id="IPR010982">
    <property type="entry name" value="Lambda_DNA-bd_dom_sf"/>
</dbReference>
<dbReference type="GO" id="GO:0003700">
    <property type="term" value="F:DNA-binding transcription factor activity"/>
    <property type="evidence" value="ECO:0007669"/>
    <property type="project" value="TreeGrafter"/>
</dbReference>
<gene>
    <name evidence="3" type="ORF">QXL92_33955</name>
</gene>
<dbReference type="Gene3D" id="1.10.260.40">
    <property type="entry name" value="lambda repressor-like DNA-binding domains"/>
    <property type="match status" value="2"/>
</dbReference>
<sequence length="160" mass="17424">MLQPPVRGFNRSAVSRIRREAGLSMPELGLRTGLDPSVLSRWEAGATSPTPECLRRFADAMGVSTSIFVDTPPEERTLADLRSLAGFSQRALAKHLQLPFKTLARLENGLIDLDSERAGIMAAALEVTVPELVAAYKRGAIQMLRQRIDELESLPIAATA</sequence>